<evidence type="ECO:0000256" key="6">
    <source>
        <dbReference type="ARBA" id="ARBA00022989"/>
    </source>
</evidence>
<evidence type="ECO:0000256" key="8">
    <source>
        <dbReference type="ARBA" id="ARBA00023136"/>
    </source>
</evidence>
<evidence type="ECO:0000256" key="7">
    <source>
        <dbReference type="ARBA" id="ARBA00023010"/>
    </source>
</evidence>
<dbReference type="GO" id="GO:0015450">
    <property type="term" value="F:protein-transporting ATPase activity"/>
    <property type="evidence" value="ECO:0007669"/>
    <property type="project" value="InterPro"/>
</dbReference>
<keyword evidence="3 9" id="KW-1003">Cell membrane</keyword>
<evidence type="ECO:0000256" key="3">
    <source>
        <dbReference type="ARBA" id="ARBA00022475"/>
    </source>
</evidence>
<dbReference type="eggNOG" id="COG0341">
    <property type="taxonomic scope" value="Bacteria"/>
</dbReference>
<dbReference type="PRINTS" id="PR01755">
    <property type="entry name" value="SECFTRNLCASE"/>
</dbReference>
<dbReference type="PANTHER" id="PTHR30081:SF8">
    <property type="entry name" value="PROTEIN TRANSLOCASE SUBUNIT SECF"/>
    <property type="match status" value="1"/>
</dbReference>
<feature type="transmembrane region" description="Helical" evidence="9">
    <location>
        <begin position="134"/>
        <end position="151"/>
    </location>
</feature>
<feature type="transmembrane region" description="Helical" evidence="9">
    <location>
        <begin position="158"/>
        <end position="179"/>
    </location>
</feature>
<dbReference type="OrthoDB" id="9774769at2"/>
<feature type="transmembrane region" description="Helical" evidence="9">
    <location>
        <begin position="265"/>
        <end position="289"/>
    </location>
</feature>
<dbReference type="PANTHER" id="PTHR30081">
    <property type="entry name" value="PROTEIN-EXPORT MEMBRANE PROTEIN SEC"/>
    <property type="match status" value="1"/>
</dbReference>
<dbReference type="Pfam" id="PF07549">
    <property type="entry name" value="Sec_GG"/>
    <property type="match status" value="1"/>
</dbReference>
<dbReference type="GO" id="GO:0043952">
    <property type="term" value="P:protein transport by the Sec complex"/>
    <property type="evidence" value="ECO:0007669"/>
    <property type="project" value="UniProtKB-UniRule"/>
</dbReference>
<dbReference type="InterPro" id="IPR022813">
    <property type="entry name" value="SecD/SecF_arch_bac"/>
</dbReference>
<dbReference type="HOGENOM" id="CLU_050012_1_0_6"/>
<evidence type="ECO:0000256" key="5">
    <source>
        <dbReference type="ARBA" id="ARBA00022927"/>
    </source>
</evidence>
<protein>
    <recommendedName>
        <fullName evidence="9">Protein-export membrane protein SecF</fullName>
    </recommendedName>
</protein>
<dbReference type="KEGG" id="dno:DNO_0038"/>
<keyword evidence="12" id="KW-1185">Reference proteome</keyword>
<evidence type="ECO:0000313" key="12">
    <source>
        <dbReference type="Proteomes" id="UP000000248"/>
    </source>
</evidence>
<name>A5EWX6_DICNV</name>
<dbReference type="InterPro" id="IPR022646">
    <property type="entry name" value="SecD/SecF_CS"/>
</dbReference>
<accession>A5EWX6</accession>
<feature type="transmembrane region" description="Helical" evidence="9">
    <location>
        <begin position="185"/>
        <end position="206"/>
    </location>
</feature>
<keyword evidence="5 9" id="KW-0653">Protein transport</keyword>
<dbReference type="Pfam" id="PF02355">
    <property type="entry name" value="SecD_SecF_C"/>
    <property type="match status" value="1"/>
</dbReference>
<gene>
    <name evidence="9 11" type="primary">secF</name>
    <name evidence="11" type="ordered locus">DNO_0038</name>
</gene>
<evidence type="ECO:0000256" key="4">
    <source>
        <dbReference type="ARBA" id="ARBA00022692"/>
    </source>
</evidence>
<proteinExistence type="inferred from homology"/>
<dbReference type="NCBIfam" id="TIGR00966">
    <property type="entry name" value="transloc_SecF"/>
    <property type="match status" value="1"/>
</dbReference>
<dbReference type="Proteomes" id="UP000000248">
    <property type="component" value="Chromosome"/>
</dbReference>
<comment type="similarity">
    <text evidence="9">Belongs to the SecD/SecF family. SecF subfamily.</text>
</comment>
<evidence type="ECO:0000256" key="1">
    <source>
        <dbReference type="ARBA" id="ARBA00004651"/>
    </source>
</evidence>
<dbReference type="InterPro" id="IPR005665">
    <property type="entry name" value="SecF_bac"/>
</dbReference>
<keyword evidence="4 9" id="KW-0812">Transmembrane</keyword>
<keyword evidence="6 9" id="KW-1133">Transmembrane helix</keyword>
<dbReference type="HAMAP" id="MF_01464_B">
    <property type="entry name" value="SecF_B"/>
    <property type="match status" value="1"/>
</dbReference>
<sequence>MQIKIPYIHYMNYARHALILSGILTVLCLLLMIFRGFNFGLDFTGGATIELQYTEAADIPDVRKTVNQILPEATVLQYGSARDVQIRFADDGRGSIDNLMQEVVTTIKARYPDVKINGQSKIGGQYKSELIEKGITALVLSCVGLVIYLAVRFEMKFAIGAVLSQLHDVIATAAMFSLAGWTMDLTVLAALLAVLGYSVNDTVVVYDRIRENFLKTPHKTAKEVIDASINQTMARTIVTGLTTALAVISLLFFGGSTLFGFSAAMLVGIVFGSYSSIFVASAIALKLGVSPRDLMPKEKAPLDDLP</sequence>
<dbReference type="RefSeq" id="WP_011927796.1">
    <property type="nucleotide sequence ID" value="NC_009446.1"/>
</dbReference>
<evidence type="ECO:0000256" key="2">
    <source>
        <dbReference type="ARBA" id="ARBA00022448"/>
    </source>
</evidence>
<dbReference type="SUPFAM" id="SSF82866">
    <property type="entry name" value="Multidrug efflux transporter AcrB transmembrane domain"/>
    <property type="match status" value="1"/>
</dbReference>
<organism evidence="11 12">
    <name type="scientific">Dichelobacter nodosus (strain VCS1703A)</name>
    <dbReference type="NCBI Taxonomy" id="246195"/>
    <lineage>
        <taxon>Bacteria</taxon>
        <taxon>Pseudomonadati</taxon>
        <taxon>Pseudomonadota</taxon>
        <taxon>Gammaproteobacteria</taxon>
        <taxon>Cardiobacteriales</taxon>
        <taxon>Cardiobacteriaceae</taxon>
        <taxon>Dichelobacter</taxon>
    </lineage>
</organism>
<dbReference type="Gene3D" id="1.20.1640.10">
    <property type="entry name" value="Multidrug efflux transporter AcrB transmembrane domain"/>
    <property type="match status" value="1"/>
</dbReference>
<keyword evidence="2 9" id="KW-0813">Transport</keyword>
<keyword evidence="8 9" id="KW-0472">Membrane</keyword>
<evidence type="ECO:0000256" key="9">
    <source>
        <dbReference type="HAMAP-Rule" id="MF_01464"/>
    </source>
</evidence>
<feature type="transmembrane region" description="Helical" evidence="9">
    <location>
        <begin position="12"/>
        <end position="34"/>
    </location>
</feature>
<dbReference type="AlphaFoldDB" id="A5EWX6"/>
<evidence type="ECO:0000313" key="11">
    <source>
        <dbReference type="EMBL" id="ABQ14321.1"/>
    </source>
</evidence>
<comment type="function">
    <text evidence="9">Part of the Sec protein translocase complex. Interacts with the SecYEG preprotein conducting channel. SecDF uses the proton motive force (PMF) to complete protein translocation after the ATP-dependent function of SecA.</text>
</comment>
<evidence type="ECO:0000259" key="10">
    <source>
        <dbReference type="Pfam" id="PF02355"/>
    </source>
</evidence>
<feature type="domain" description="Protein export membrane protein SecD/SecF C-terminal" evidence="10">
    <location>
        <begin position="107"/>
        <end position="288"/>
    </location>
</feature>
<comment type="subunit">
    <text evidence="9">Forms a complex with SecD. Part of the essential Sec protein translocation apparatus which comprises SecA, SecYEG and auxiliary proteins SecDF-YajC and YidC.</text>
</comment>
<reference evidence="11 12" key="1">
    <citation type="journal article" date="2007" name="Nat. Biotechnol.">
        <title>Genome sequence and identification of candidate vaccine antigens from the animal pathogen Dichelobacter nodosus.</title>
        <authorList>
            <person name="Myers G.S."/>
            <person name="Parker D."/>
            <person name="Al-Hasani K."/>
            <person name="Kennan R.M."/>
            <person name="Seemann T."/>
            <person name="Ren Q."/>
            <person name="Badger J.H."/>
            <person name="Selengut J.D."/>
            <person name="Deboy R.T."/>
            <person name="Tettelin H."/>
            <person name="Boyce J.D."/>
            <person name="McCarl V.P."/>
            <person name="Han X."/>
            <person name="Nelson W.C."/>
            <person name="Madupu R."/>
            <person name="Mohamoud Y."/>
            <person name="Holley T."/>
            <person name="Fedorova N."/>
            <person name="Khouri H."/>
            <person name="Bottomley S.P."/>
            <person name="Whittington R.J."/>
            <person name="Adler B."/>
            <person name="Songer J.G."/>
            <person name="Rood J.I."/>
            <person name="Paulsen I.T."/>
        </authorList>
    </citation>
    <scope>NUCLEOTIDE SEQUENCE [LARGE SCALE GENOMIC DNA]</scope>
    <source>
        <strain evidence="11 12">VCS1703A</strain>
    </source>
</reference>
<keyword evidence="9" id="KW-0997">Cell inner membrane</keyword>
<comment type="subcellular location">
    <subcellularLocation>
        <location evidence="9">Cell inner membrane</location>
        <topology evidence="9">Multi-pass membrane protein</topology>
    </subcellularLocation>
    <subcellularLocation>
        <location evidence="1">Cell membrane</location>
        <topology evidence="1">Multi-pass membrane protein</topology>
    </subcellularLocation>
</comment>
<dbReference type="STRING" id="246195.DNO_0038"/>
<dbReference type="GO" id="GO:0065002">
    <property type="term" value="P:intracellular protein transmembrane transport"/>
    <property type="evidence" value="ECO:0007669"/>
    <property type="project" value="UniProtKB-UniRule"/>
</dbReference>
<keyword evidence="7 9" id="KW-0811">Translocation</keyword>
<dbReference type="InterPro" id="IPR048634">
    <property type="entry name" value="SecD_SecF_C"/>
</dbReference>
<dbReference type="InterPro" id="IPR055344">
    <property type="entry name" value="SecD_SecF_C_bact"/>
</dbReference>
<dbReference type="NCBIfam" id="TIGR00916">
    <property type="entry name" value="2A0604s01"/>
    <property type="match status" value="1"/>
</dbReference>
<dbReference type="EMBL" id="CP000513">
    <property type="protein sequence ID" value="ABQ14321.1"/>
    <property type="molecule type" value="Genomic_DNA"/>
</dbReference>
<feature type="transmembrane region" description="Helical" evidence="9">
    <location>
        <begin position="237"/>
        <end position="259"/>
    </location>
</feature>
<dbReference type="GO" id="GO:0005886">
    <property type="term" value="C:plasma membrane"/>
    <property type="evidence" value="ECO:0007669"/>
    <property type="project" value="UniProtKB-SubCell"/>
</dbReference>
<dbReference type="GO" id="GO:0006605">
    <property type="term" value="P:protein targeting"/>
    <property type="evidence" value="ECO:0007669"/>
    <property type="project" value="UniProtKB-UniRule"/>
</dbReference>
<dbReference type="InterPro" id="IPR022645">
    <property type="entry name" value="SecD/SecF_bac"/>
</dbReference>